<dbReference type="Proteomes" id="UP000824202">
    <property type="component" value="Unassembled WGS sequence"/>
</dbReference>
<keyword evidence="1" id="KW-0732">Signal</keyword>
<evidence type="ECO:0000313" key="2">
    <source>
        <dbReference type="EMBL" id="HIX04098.1"/>
    </source>
</evidence>
<comment type="caution">
    <text evidence="2">The sequence shown here is derived from an EMBL/GenBank/DDBJ whole genome shotgun (WGS) entry which is preliminary data.</text>
</comment>
<reference evidence="2" key="2">
    <citation type="submission" date="2021-04" db="EMBL/GenBank/DDBJ databases">
        <authorList>
            <person name="Gilroy R."/>
        </authorList>
    </citation>
    <scope>NUCLEOTIDE SEQUENCE</scope>
    <source>
        <strain evidence="2">23274</strain>
    </source>
</reference>
<name>A0A9D1V197_9BACT</name>
<dbReference type="Pfam" id="PF11276">
    <property type="entry name" value="DUF3078"/>
    <property type="match status" value="1"/>
</dbReference>
<sequence length="544" mass="64114">MKTIFIFISLLCVFSLQSKAQLLYPEVMEKRQSFIVPIENEDSLLYCNFLPRLPYLCLPNSTIKNPSVRYAIQNLQRTCYDDPELQRSIRTLLRYTRNLQVKYAVEYLQWYIQRNISKQLHALENIQAHITADSLRLTDSLAKNEEAYLDTDLQILANYIRSDSNYLWLQKAGRDSVCVQIGSSVDSSFTFWMNNNKMRYYRLWVGNLSGDTIGTWIQVLPKGNCLKIYADKEAYQSSTLERIPPKKDTPIHNPPPKEYFIPAQVETGTLKRRYWTYYSEVEIALSQGTLKNWSSGGENSFSLLSNLRYYWNYNRNKTSWENWMHYRLGFMKNGDEEMRKNEDRFELNSKLGQKAFKHWYYTAQFNMVTQLFNSYEYPEDAERQMVANFMSPGDFTLSLGMDYKPNDNFSLVISPIAGKWTFVRDTVGVDASRYGVTEAGKRFKREAGAQINLSNKMNGLFKIIDWSNELKLFMSYEKKDKYTTIDEEEQRKNLPLTVNWKMTLNFKINYFMSASIYTETVYDESFSRKLQFKENLSLGMKFRF</sequence>
<gene>
    <name evidence="2" type="ORF">H9863_08300</name>
</gene>
<feature type="signal peptide" evidence="1">
    <location>
        <begin position="1"/>
        <end position="20"/>
    </location>
</feature>
<dbReference type="AlphaFoldDB" id="A0A9D1V197"/>
<feature type="chain" id="PRO_5038800338" evidence="1">
    <location>
        <begin position="21"/>
        <end position="544"/>
    </location>
</feature>
<reference evidence="2" key="1">
    <citation type="journal article" date="2021" name="PeerJ">
        <title>Extensive microbial diversity within the chicken gut microbiome revealed by metagenomics and culture.</title>
        <authorList>
            <person name="Gilroy R."/>
            <person name="Ravi A."/>
            <person name="Getino M."/>
            <person name="Pursley I."/>
            <person name="Horton D.L."/>
            <person name="Alikhan N.F."/>
            <person name="Baker D."/>
            <person name="Gharbi K."/>
            <person name="Hall N."/>
            <person name="Watson M."/>
            <person name="Adriaenssens E.M."/>
            <person name="Foster-Nyarko E."/>
            <person name="Jarju S."/>
            <person name="Secka A."/>
            <person name="Antonio M."/>
            <person name="Oren A."/>
            <person name="Chaudhuri R.R."/>
            <person name="La Ragione R."/>
            <person name="Hildebrand F."/>
            <person name="Pallen M.J."/>
        </authorList>
    </citation>
    <scope>NUCLEOTIDE SEQUENCE</scope>
    <source>
        <strain evidence="2">23274</strain>
    </source>
</reference>
<dbReference type="EMBL" id="DXFT01000162">
    <property type="protein sequence ID" value="HIX04098.1"/>
    <property type="molecule type" value="Genomic_DNA"/>
</dbReference>
<accession>A0A9D1V197</accession>
<evidence type="ECO:0000256" key="1">
    <source>
        <dbReference type="SAM" id="SignalP"/>
    </source>
</evidence>
<proteinExistence type="predicted"/>
<evidence type="ECO:0000313" key="3">
    <source>
        <dbReference type="Proteomes" id="UP000824202"/>
    </source>
</evidence>
<organism evidence="2 3">
    <name type="scientific">Candidatus Odoribacter faecigallinarum</name>
    <dbReference type="NCBI Taxonomy" id="2838706"/>
    <lineage>
        <taxon>Bacteria</taxon>
        <taxon>Pseudomonadati</taxon>
        <taxon>Bacteroidota</taxon>
        <taxon>Bacteroidia</taxon>
        <taxon>Bacteroidales</taxon>
        <taxon>Odoribacteraceae</taxon>
        <taxon>Odoribacter</taxon>
    </lineage>
</organism>
<protein>
    <submittedName>
        <fullName evidence="2">DUF3078 domain-containing protein</fullName>
    </submittedName>
</protein>
<dbReference type="InterPro" id="IPR021428">
    <property type="entry name" value="DUF3078"/>
</dbReference>